<keyword evidence="4" id="KW-0285">Flavoprotein</keyword>
<evidence type="ECO:0000256" key="8">
    <source>
        <dbReference type="ARBA" id="ARBA00023062"/>
    </source>
</evidence>
<evidence type="ECO:0000256" key="6">
    <source>
        <dbReference type="ARBA" id="ARBA00022827"/>
    </source>
</evidence>
<dbReference type="InterPro" id="IPR008219">
    <property type="entry name" value="PRODH_bac_arc"/>
</dbReference>
<evidence type="ECO:0000313" key="12">
    <source>
        <dbReference type="Proteomes" id="UP001596108"/>
    </source>
</evidence>
<comment type="catalytic activity">
    <reaction evidence="9">
        <text>L-proline + a quinone = (S)-1-pyrroline-5-carboxylate + a quinol + H(+)</text>
        <dbReference type="Rhea" id="RHEA:23784"/>
        <dbReference type="ChEBI" id="CHEBI:15378"/>
        <dbReference type="ChEBI" id="CHEBI:17388"/>
        <dbReference type="ChEBI" id="CHEBI:24646"/>
        <dbReference type="ChEBI" id="CHEBI:60039"/>
        <dbReference type="ChEBI" id="CHEBI:132124"/>
        <dbReference type="EC" id="1.5.5.2"/>
    </reaction>
</comment>
<dbReference type="EMBL" id="JBHSNC010000053">
    <property type="protein sequence ID" value="MFC5531325.1"/>
    <property type="molecule type" value="Genomic_DNA"/>
</dbReference>
<comment type="pathway">
    <text evidence="2">Amino-acid degradation; L-proline degradation into L-glutamate; L-glutamate from L-proline: step 1/2.</text>
</comment>
<reference evidence="12" key="1">
    <citation type="journal article" date="2019" name="Int. J. Syst. Evol. Microbiol.">
        <title>The Global Catalogue of Microorganisms (GCM) 10K type strain sequencing project: providing services to taxonomists for standard genome sequencing and annotation.</title>
        <authorList>
            <consortium name="The Broad Institute Genomics Platform"/>
            <consortium name="The Broad Institute Genome Sequencing Center for Infectious Disease"/>
            <person name="Wu L."/>
            <person name="Ma J."/>
        </authorList>
    </citation>
    <scope>NUCLEOTIDE SEQUENCE [LARGE SCALE GENOMIC DNA]</scope>
    <source>
        <strain evidence="12">CGMCC 1.18578</strain>
    </source>
</reference>
<dbReference type="PANTHER" id="PTHR13914:SF0">
    <property type="entry name" value="PROLINE DEHYDROGENASE 1, MITOCHONDRIAL"/>
    <property type="match status" value="1"/>
</dbReference>
<dbReference type="PIRSF" id="PIRSF000196">
    <property type="entry name" value="Pro_dehydrog"/>
    <property type="match status" value="1"/>
</dbReference>
<protein>
    <recommendedName>
        <fullName evidence="3">proline dehydrogenase</fullName>
        <ecNumber evidence="3">1.5.5.2</ecNumber>
    </recommendedName>
</protein>
<feature type="domain" description="Proline dehydrogenase" evidence="10">
    <location>
        <begin position="46"/>
        <end position="301"/>
    </location>
</feature>
<dbReference type="Gene3D" id="3.20.20.220">
    <property type="match status" value="1"/>
</dbReference>
<dbReference type="PANTHER" id="PTHR13914">
    <property type="entry name" value="PROLINE OXIDASE"/>
    <property type="match status" value="1"/>
</dbReference>
<sequence>MGWGTRLFRSLLLSLAGNKFAEKLAMKYGLKLGASRFVAGQSLDEALDRVQAMNAQGISVTLDHLGEGITRLEEATEFKAQYISLLEGIARRQVDSTVSLKPSQMGLKLDPEQCYANIREIVATARRYGNSVTIDMEDSSCTDATIELTRRLHDEGLDNAGTVIQAYLYRSLADIDTLTRCGVSLRLVKGAYKEPKQLAFPKLTDVNDNFLRMIKLRLDGGSYTAIATHDERIIAWTKQYVRTRDVPLDHFEFQMLYGVRTMLQERLAAEGYTVRCYVPYGKMWYPYFVRRLAERPANVWFIIKNRFKR</sequence>
<evidence type="ECO:0000313" key="11">
    <source>
        <dbReference type="EMBL" id="MFC5531325.1"/>
    </source>
</evidence>
<dbReference type="RefSeq" id="WP_378113280.1">
    <property type="nucleotide sequence ID" value="NZ_JBHSNC010000053.1"/>
</dbReference>
<dbReference type="SUPFAM" id="SSF51730">
    <property type="entry name" value="FAD-linked oxidoreductase"/>
    <property type="match status" value="1"/>
</dbReference>
<evidence type="ECO:0000259" key="10">
    <source>
        <dbReference type="Pfam" id="PF01619"/>
    </source>
</evidence>
<dbReference type="Pfam" id="PF01619">
    <property type="entry name" value="Pro_dh"/>
    <property type="match status" value="1"/>
</dbReference>
<dbReference type="InterPro" id="IPR015659">
    <property type="entry name" value="Proline_oxidase"/>
</dbReference>
<keyword evidence="5" id="KW-0547">Nucleotide-binding</keyword>
<proteinExistence type="predicted"/>
<evidence type="ECO:0000256" key="1">
    <source>
        <dbReference type="ARBA" id="ARBA00001974"/>
    </source>
</evidence>
<evidence type="ECO:0000256" key="4">
    <source>
        <dbReference type="ARBA" id="ARBA00022630"/>
    </source>
</evidence>
<comment type="caution">
    <text evidence="11">The sequence shown here is derived from an EMBL/GenBank/DDBJ whole genome shotgun (WGS) entry which is preliminary data.</text>
</comment>
<evidence type="ECO:0000256" key="9">
    <source>
        <dbReference type="ARBA" id="ARBA00048779"/>
    </source>
</evidence>
<evidence type="ECO:0000256" key="5">
    <source>
        <dbReference type="ARBA" id="ARBA00022741"/>
    </source>
</evidence>
<dbReference type="InterPro" id="IPR029041">
    <property type="entry name" value="FAD-linked_oxidoreductase-like"/>
</dbReference>
<keyword evidence="6" id="KW-0274">FAD</keyword>
<dbReference type="EC" id="1.5.5.2" evidence="3"/>
<dbReference type="Proteomes" id="UP001596108">
    <property type="component" value="Unassembled WGS sequence"/>
</dbReference>
<evidence type="ECO:0000256" key="7">
    <source>
        <dbReference type="ARBA" id="ARBA00023002"/>
    </source>
</evidence>
<accession>A0ABW0R4R1</accession>
<organism evidence="11 12">
    <name type="scientific">Cohnella yongneupensis</name>
    <dbReference type="NCBI Taxonomy" id="425006"/>
    <lineage>
        <taxon>Bacteria</taxon>
        <taxon>Bacillati</taxon>
        <taxon>Bacillota</taxon>
        <taxon>Bacilli</taxon>
        <taxon>Bacillales</taxon>
        <taxon>Paenibacillaceae</taxon>
        <taxon>Cohnella</taxon>
    </lineage>
</organism>
<keyword evidence="8" id="KW-0642">Proline metabolism</keyword>
<name>A0ABW0R4R1_9BACL</name>
<evidence type="ECO:0000256" key="2">
    <source>
        <dbReference type="ARBA" id="ARBA00004739"/>
    </source>
</evidence>
<keyword evidence="7" id="KW-0560">Oxidoreductase</keyword>
<gene>
    <name evidence="11" type="ORF">ACFPQ4_18050</name>
</gene>
<comment type="cofactor">
    <cofactor evidence="1">
        <name>FAD</name>
        <dbReference type="ChEBI" id="CHEBI:57692"/>
    </cofactor>
</comment>
<evidence type="ECO:0000256" key="3">
    <source>
        <dbReference type="ARBA" id="ARBA00012695"/>
    </source>
</evidence>
<dbReference type="InterPro" id="IPR002872">
    <property type="entry name" value="Proline_DH_dom"/>
</dbReference>
<keyword evidence="12" id="KW-1185">Reference proteome</keyword>